<organism evidence="2 3">
    <name type="scientific">Paragonimus westermani</name>
    <dbReference type="NCBI Taxonomy" id="34504"/>
    <lineage>
        <taxon>Eukaryota</taxon>
        <taxon>Metazoa</taxon>
        <taxon>Spiralia</taxon>
        <taxon>Lophotrochozoa</taxon>
        <taxon>Platyhelminthes</taxon>
        <taxon>Trematoda</taxon>
        <taxon>Digenea</taxon>
        <taxon>Plagiorchiida</taxon>
        <taxon>Troglotremata</taxon>
        <taxon>Troglotrematidae</taxon>
        <taxon>Paragonimus</taxon>
    </lineage>
</organism>
<feature type="chain" id="PRO_5023903972" evidence="1">
    <location>
        <begin position="42"/>
        <end position="405"/>
    </location>
</feature>
<dbReference type="Pfam" id="PF15882">
    <property type="entry name" value="DUF4735"/>
    <property type="match status" value="1"/>
</dbReference>
<name>A0A5J4NDA1_9TREM</name>
<feature type="signal peptide" evidence="1">
    <location>
        <begin position="1"/>
        <end position="41"/>
    </location>
</feature>
<accession>A0A5J4NDA1</accession>
<evidence type="ECO:0000313" key="3">
    <source>
        <dbReference type="Proteomes" id="UP000324629"/>
    </source>
</evidence>
<evidence type="ECO:0000313" key="2">
    <source>
        <dbReference type="EMBL" id="KAA3673430.1"/>
    </source>
</evidence>
<dbReference type="GO" id="GO:0016020">
    <property type="term" value="C:membrane"/>
    <property type="evidence" value="ECO:0007669"/>
    <property type="project" value="TreeGrafter"/>
</dbReference>
<gene>
    <name evidence="2" type="ORF">DEA37_0002992</name>
</gene>
<keyword evidence="3" id="KW-1185">Reference proteome</keyword>
<protein>
    <submittedName>
        <fullName evidence="2">Uncharacterized protein</fullName>
    </submittedName>
</protein>
<dbReference type="EMBL" id="QNGE01003929">
    <property type="protein sequence ID" value="KAA3673430.1"/>
    <property type="molecule type" value="Genomic_DNA"/>
</dbReference>
<proteinExistence type="predicted"/>
<dbReference type="AlphaFoldDB" id="A0A5J4NDA1"/>
<dbReference type="Proteomes" id="UP000324629">
    <property type="component" value="Unassembled WGS sequence"/>
</dbReference>
<comment type="caution">
    <text evidence="2">The sequence shown here is derived from an EMBL/GenBank/DDBJ whole genome shotgun (WGS) entry which is preliminary data.</text>
</comment>
<dbReference type="PANTHER" id="PTHR33539">
    <property type="entry name" value="UPF0764 PROTEIN C16ORF89"/>
    <property type="match status" value="1"/>
</dbReference>
<keyword evidence="1" id="KW-0732">Signal</keyword>
<evidence type="ECO:0000256" key="1">
    <source>
        <dbReference type="SAM" id="SignalP"/>
    </source>
</evidence>
<reference evidence="2 3" key="1">
    <citation type="journal article" date="2019" name="Gigascience">
        <title>Whole-genome sequence of the oriental lung fluke Paragonimus westermani.</title>
        <authorList>
            <person name="Oey H."/>
            <person name="Zakrzewski M."/>
            <person name="Narain K."/>
            <person name="Devi K.R."/>
            <person name="Agatsuma T."/>
            <person name="Nawaratna S."/>
            <person name="Gobert G.N."/>
            <person name="Jones M.K."/>
            <person name="Ragan M.A."/>
            <person name="McManus D.P."/>
            <person name="Krause L."/>
        </authorList>
    </citation>
    <scope>NUCLEOTIDE SEQUENCE [LARGE SCALE GENOMIC DNA]</scope>
    <source>
        <strain evidence="2 3">IND2009</strain>
    </source>
</reference>
<dbReference type="GO" id="GO:0005829">
    <property type="term" value="C:cytosol"/>
    <property type="evidence" value="ECO:0007669"/>
    <property type="project" value="TreeGrafter"/>
</dbReference>
<dbReference type="PANTHER" id="PTHR33539:SF1">
    <property type="entry name" value="UPF0764 PROTEIN C16ORF89"/>
    <property type="match status" value="1"/>
</dbReference>
<dbReference type="InterPro" id="IPR031751">
    <property type="entry name" value="DUF4735"/>
</dbReference>
<sequence>MSSMKLLAAVLPSTSSGFCHPASFYFTCLVFLPLCFQATEAVNPVLRSFESLRSSVDRLLAYYQAHYQEMNFDGIFGLVLLRGRCSFSNRYLQQDSLQSLTKTRNTWNGAHIGRVLKPIEQDLARKLSLVDSILPNAFKSLRSRNDPYFKKMGSLFKLPWTPDLVRLVFPFEVQSELDVSSGEFDGKMSDRCLIELLQKNMSSERCHLPDQCIHVLSSRQMVGYESTHQVLLLLIIQKLGCSQFLSERMNLKESSLSSIETDLCSSIYAQFTSLQKQGLPLTTTKKDLLLEQILVCGHSGFLQFINIHFLEVVLSWQDSSGCFRETKPETKFYLQSVGRMLRSEMILQDGCLSHLTAVASGALALYLQVFLLPMASSVDKHYNFHEKLVAYYEAKNNPLVFLTLY</sequence>